<comment type="caution">
    <text evidence="3">The sequence shown here is derived from an EMBL/GenBank/DDBJ whole genome shotgun (WGS) entry which is preliminary data.</text>
</comment>
<evidence type="ECO:0000313" key="3">
    <source>
        <dbReference type="EMBL" id="KAG2219574.1"/>
    </source>
</evidence>
<dbReference type="AlphaFoldDB" id="A0A8H7RYX5"/>
<feature type="compositionally biased region" description="Basic and acidic residues" evidence="1">
    <location>
        <begin position="303"/>
        <end position="312"/>
    </location>
</feature>
<feature type="compositionally biased region" description="Basic and acidic residues" evidence="1">
    <location>
        <begin position="268"/>
        <end position="280"/>
    </location>
</feature>
<feature type="compositionally biased region" description="Basic and acidic residues" evidence="1">
    <location>
        <begin position="612"/>
        <end position="642"/>
    </location>
</feature>
<evidence type="ECO:0000256" key="1">
    <source>
        <dbReference type="SAM" id="MobiDB-lite"/>
    </source>
</evidence>
<proteinExistence type="predicted"/>
<feature type="compositionally biased region" description="Basic residues" evidence="1">
    <location>
        <begin position="183"/>
        <end position="200"/>
    </location>
</feature>
<feature type="compositionally biased region" description="Basic and acidic residues" evidence="1">
    <location>
        <begin position="430"/>
        <end position="456"/>
    </location>
</feature>
<feature type="compositionally biased region" description="Polar residues" evidence="1">
    <location>
        <begin position="43"/>
        <end position="54"/>
    </location>
</feature>
<gene>
    <name evidence="3" type="ORF">INT45_002532</name>
</gene>
<feature type="compositionally biased region" description="Basic and acidic residues" evidence="1">
    <location>
        <begin position="595"/>
        <end position="604"/>
    </location>
</feature>
<evidence type="ECO:0000313" key="4">
    <source>
        <dbReference type="Proteomes" id="UP000646827"/>
    </source>
</evidence>
<feature type="compositionally biased region" description="Basic and acidic residues" evidence="1">
    <location>
        <begin position="556"/>
        <end position="569"/>
    </location>
</feature>
<reference evidence="3 4" key="1">
    <citation type="submission" date="2020-12" db="EMBL/GenBank/DDBJ databases">
        <title>Metabolic potential, ecology and presence of endohyphal bacteria is reflected in genomic diversity of Mucoromycotina.</title>
        <authorList>
            <person name="Muszewska A."/>
            <person name="Okrasinska A."/>
            <person name="Steczkiewicz K."/>
            <person name="Drgas O."/>
            <person name="Orlowska M."/>
            <person name="Perlinska-Lenart U."/>
            <person name="Aleksandrzak-Piekarczyk T."/>
            <person name="Szatraj K."/>
            <person name="Zielenkiewicz U."/>
            <person name="Pilsyk S."/>
            <person name="Malc E."/>
            <person name="Mieczkowski P."/>
            <person name="Kruszewska J.S."/>
            <person name="Biernat P."/>
            <person name="Pawlowska J."/>
        </authorList>
    </citation>
    <scope>NUCLEOTIDE SEQUENCE [LARGE SCALE GENOMIC DNA]</scope>
    <source>
        <strain evidence="3 4">CBS 142.35</strain>
    </source>
</reference>
<feature type="compositionally biased region" description="Basic residues" evidence="1">
    <location>
        <begin position="255"/>
        <end position="267"/>
    </location>
</feature>
<feature type="compositionally biased region" description="Acidic residues" evidence="1">
    <location>
        <begin position="815"/>
        <end position="838"/>
    </location>
</feature>
<dbReference type="EMBL" id="JAEPRB010000173">
    <property type="protein sequence ID" value="KAG2219574.1"/>
    <property type="molecule type" value="Genomic_DNA"/>
</dbReference>
<keyword evidence="4" id="KW-1185">Reference proteome</keyword>
<feature type="compositionally biased region" description="Polar residues" evidence="1">
    <location>
        <begin position="319"/>
        <end position="330"/>
    </location>
</feature>
<evidence type="ECO:0000259" key="2">
    <source>
        <dbReference type="Pfam" id="PF09444"/>
    </source>
</evidence>
<dbReference type="Proteomes" id="UP000646827">
    <property type="component" value="Unassembled WGS sequence"/>
</dbReference>
<feature type="region of interest" description="Disordered" evidence="1">
    <location>
        <begin position="164"/>
        <end position="393"/>
    </location>
</feature>
<feature type="compositionally biased region" description="Low complexity" evidence="1">
    <location>
        <begin position="895"/>
        <end position="904"/>
    </location>
</feature>
<feature type="domain" description="DNA replication checkpoint mediator MRC1" evidence="2">
    <location>
        <begin position="634"/>
        <end position="778"/>
    </location>
</feature>
<feature type="compositionally biased region" description="Acidic residues" evidence="1">
    <location>
        <begin position="579"/>
        <end position="594"/>
    </location>
</feature>
<feature type="region of interest" description="Disordered" evidence="1">
    <location>
        <begin position="1"/>
        <end position="70"/>
    </location>
</feature>
<dbReference type="Pfam" id="PF09444">
    <property type="entry name" value="MRC1"/>
    <property type="match status" value="1"/>
</dbReference>
<feature type="compositionally biased region" description="Polar residues" evidence="1">
    <location>
        <begin position="1"/>
        <end position="23"/>
    </location>
</feature>
<name>A0A8H7RYX5_9FUNG</name>
<accession>A0A8H7RYX5</accession>
<organism evidence="3 4">
    <name type="scientific">Circinella minor</name>
    <dbReference type="NCBI Taxonomy" id="1195481"/>
    <lineage>
        <taxon>Eukaryota</taxon>
        <taxon>Fungi</taxon>
        <taxon>Fungi incertae sedis</taxon>
        <taxon>Mucoromycota</taxon>
        <taxon>Mucoromycotina</taxon>
        <taxon>Mucoromycetes</taxon>
        <taxon>Mucorales</taxon>
        <taxon>Lichtheimiaceae</taxon>
        <taxon>Circinella</taxon>
    </lineage>
</organism>
<feature type="compositionally biased region" description="Basic and acidic residues" evidence="1">
    <location>
        <begin position="214"/>
        <end position="232"/>
    </location>
</feature>
<feature type="region of interest" description="Disordered" evidence="1">
    <location>
        <begin position="895"/>
        <end position="954"/>
    </location>
</feature>
<feature type="region of interest" description="Disordered" evidence="1">
    <location>
        <begin position="416"/>
        <end position="670"/>
    </location>
</feature>
<feature type="compositionally biased region" description="Acidic residues" evidence="1">
    <location>
        <begin position="643"/>
        <end position="652"/>
    </location>
</feature>
<sequence length="954" mass="107751">MDISPNRSNAESNSPITTITTNDNFKRFEAMNLSDSDNDSVDQHNTPEPTSTNNHNDKTPLRIGNLSDSDDDLDSSFGGGYDNLNLPARLKRLMRDTTLTKDGMDEDDDDSDDDDLIKDNALFRTPAAVKAPAIQEMLKTAPAPTTPTASTMATNKEKKTINFLDQHSDYSSSSDDDPVTKSPSRRRRQQSQQKKKRIPKKTTVPGQRKKKTPKSGEEADDNNEKGEKEDKSSSSSSGGGDGDSSSDDEESSTSTRRRDRPPKRQMSKKAELLMHQENQRIARSVSARLQPRTKKLMIGGAVEKIKERREAKSEDEESNNMVQSSTINPSQQQQQQQQLDRRQQAMMAFLEDDDSDIEIIGGPSKRGFELASPEQARHPSQFWKSSPKRKTTITHSDLNKRLQSMMMEDMAKMRKEYEEKARARGNYLTPEERAKKHMEREKEAKAIDLQVKEHFLKGNQGQKASNPDDVTAEEEEIGPLDYSGDEEEYDEEEEEEELDGDVDDEDDSDSQDQEEGDDDNGLKNDLLDDTKESAQNNDSGKDETMLDQSDTAMGTKADKEISSLGIEERKRKRNNAILLDDDDDEDENNLESDEEKDRAKKLKEGGLSLSDFLKDNTKKDTLTTTKEQRQEPSKKGKNHYLDAEADESEDEYYGAGGADMSDDEHLDQFEKDDMLVDKTDEKVDEAALRSALNNQLAESDKHMVDRLLKDIMSGDLRRRRAAKEMGLMLDDFDIYDDNDNDLVAIRLASAERRRKLLEETGDGLELLAKNPKTRAFAQSGQPLPESNDAYGLSDVEEEDTEQKNKPKGKANIILESDEEDEIEIPVDEEENDDNDDVNIFDQSTTTTTYSMITSPMVDEYEERIDIIERVRDDPTASPTARAQRRNRLRHLLNNVNSSLGSSSNEPSGPRGGLTSVKQTKERKVSKTTTKNIQFDDMSPVQKRQPRLLSMLRNK</sequence>
<feature type="compositionally biased region" description="Acidic residues" evidence="1">
    <location>
        <begin position="470"/>
        <end position="519"/>
    </location>
</feature>
<dbReference type="InterPro" id="IPR018564">
    <property type="entry name" value="Repl_chkpnt_MRC1_dom"/>
</dbReference>
<feature type="region of interest" description="Disordered" evidence="1">
    <location>
        <begin position="773"/>
        <end position="839"/>
    </location>
</feature>
<dbReference type="OrthoDB" id="2130597at2759"/>
<protein>
    <recommendedName>
        <fullName evidence="2">DNA replication checkpoint mediator MRC1 domain-containing protein</fullName>
    </recommendedName>
</protein>
<feature type="compositionally biased region" description="Basic and acidic residues" evidence="1">
    <location>
        <begin position="520"/>
        <end position="532"/>
    </location>
</feature>